<sequence>MASLPEVLFAAMFLLEAIMCGTVKKRSSNDDEEEEKDEVKKRSSNDDEESDEDFRFQLEILFAAMFLVEAIMCATVMKRQSNDDEEKDERNLEDIGNIYEKHNRPYFIRINKVPFRFLEGA</sequence>
<keyword evidence="2" id="KW-0732">Signal</keyword>
<dbReference type="AlphaFoldDB" id="T1I2F5"/>
<evidence type="ECO:0000256" key="1">
    <source>
        <dbReference type="SAM" id="MobiDB-lite"/>
    </source>
</evidence>
<evidence type="ECO:0000313" key="3">
    <source>
        <dbReference type="EnsemblMetazoa" id="RPRC010475-PA"/>
    </source>
</evidence>
<feature type="signal peptide" evidence="2">
    <location>
        <begin position="1"/>
        <end position="20"/>
    </location>
</feature>
<name>T1I2F5_RHOPR</name>
<dbReference type="HOGENOM" id="CLU_2040935_0_0_1"/>
<accession>T1I2F5</accession>
<feature type="chain" id="PRO_5043646491" evidence="2">
    <location>
        <begin position="21"/>
        <end position="121"/>
    </location>
</feature>
<organism evidence="3 4">
    <name type="scientific">Rhodnius prolixus</name>
    <name type="common">Triatomid bug</name>
    <dbReference type="NCBI Taxonomy" id="13249"/>
    <lineage>
        <taxon>Eukaryota</taxon>
        <taxon>Metazoa</taxon>
        <taxon>Ecdysozoa</taxon>
        <taxon>Arthropoda</taxon>
        <taxon>Hexapoda</taxon>
        <taxon>Insecta</taxon>
        <taxon>Pterygota</taxon>
        <taxon>Neoptera</taxon>
        <taxon>Paraneoptera</taxon>
        <taxon>Hemiptera</taxon>
        <taxon>Heteroptera</taxon>
        <taxon>Panheteroptera</taxon>
        <taxon>Cimicomorpha</taxon>
        <taxon>Reduviidae</taxon>
        <taxon>Triatominae</taxon>
        <taxon>Rhodnius</taxon>
    </lineage>
</organism>
<protein>
    <submittedName>
        <fullName evidence="3">Uncharacterized protein</fullName>
    </submittedName>
</protein>
<dbReference type="Proteomes" id="UP000015103">
    <property type="component" value="Unassembled WGS sequence"/>
</dbReference>
<reference evidence="3" key="1">
    <citation type="submission" date="2015-05" db="UniProtKB">
        <authorList>
            <consortium name="EnsemblMetazoa"/>
        </authorList>
    </citation>
    <scope>IDENTIFICATION</scope>
</reference>
<evidence type="ECO:0000256" key="2">
    <source>
        <dbReference type="SAM" id="SignalP"/>
    </source>
</evidence>
<evidence type="ECO:0000313" key="4">
    <source>
        <dbReference type="Proteomes" id="UP000015103"/>
    </source>
</evidence>
<dbReference type="VEuPathDB" id="VectorBase:RPRC010475"/>
<dbReference type="EnsemblMetazoa" id="RPRC010475-RA">
    <property type="protein sequence ID" value="RPRC010475-PA"/>
    <property type="gene ID" value="RPRC010475"/>
</dbReference>
<dbReference type="InParanoid" id="T1I2F5"/>
<proteinExistence type="predicted"/>
<dbReference type="EMBL" id="ACPB03024358">
    <property type="status" value="NOT_ANNOTATED_CDS"/>
    <property type="molecule type" value="Genomic_DNA"/>
</dbReference>
<keyword evidence="4" id="KW-1185">Reference proteome</keyword>
<feature type="region of interest" description="Disordered" evidence="1">
    <location>
        <begin position="25"/>
        <end position="51"/>
    </location>
</feature>